<evidence type="ECO:0000259" key="2">
    <source>
        <dbReference type="PROSITE" id="PS51782"/>
    </source>
</evidence>
<feature type="domain" description="LysM" evidence="2">
    <location>
        <begin position="38"/>
        <end position="82"/>
    </location>
</feature>
<evidence type="ECO:0000256" key="1">
    <source>
        <dbReference type="SAM" id="MobiDB-lite"/>
    </source>
</evidence>
<keyword evidence="4" id="KW-1185">Reference proteome</keyword>
<organism evidence="3 4">
    <name type="scientific">Stichopus japonicus</name>
    <name type="common">Sea cucumber</name>
    <dbReference type="NCBI Taxonomy" id="307972"/>
    <lineage>
        <taxon>Eukaryota</taxon>
        <taxon>Metazoa</taxon>
        <taxon>Echinodermata</taxon>
        <taxon>Eleutherozoa</taxon>
        <taxon>Echinozoa</taxon>
        <taxon>Holothuroidea</taxon>
        <taxon>Aspidochirotacea</taxon>
        <taxon>Aspidochirotida</taxon>
        <taxon>Stichopodidae</taxon>
        <taxon>Apostichopus</taxon>
    </lineage>
</organism>
<reference evidence="3 4" key="1">
    <citation type="journal article" date="2017" name="PLoS Biol.">
        <title>The sea cucumber genome provides insights into morphological evolution and visceral regeneration.</title>
        <authorList>
            <person name="Zhang X."/>
            <person name="Sun L."/>
            <person name="Yuan J."/>
            <person name="Sun Y."/>
            <person name="Gao Y."/>
            <person name="Zhang L."/>
            <person name="Li S."/>
            <person name="Dai H."/>
            <person name="Hamel J.F."/>
            <person name="Liu C."/>
            <person name="Yu Y."/>
            <person name="Liu S."/>
            <person name="Lin W."/>
            <person name="Guo K."/>
            <person name="Jin S."/>
            <person name="Xu P."/>
            <person name="Storey K.B."/>
            <person name="Huan P."/>
            <person name="Zhang T."/>
            <person name="Zhou Y."/>
            <person name="Zhang J."/>
            <person name="Lin C."/>
            <person name="Li X."/>
            <person name="Xing L."/>
            <person name="Huo D."/>
            <person name="Sun M."/>
            <person name="Wang L."/>
            <person name="Mercier A."/>
            <person name="Li F."/>
            <person name="Yang H."/>
            <person name="Xiang J."/>
        </authorList>
    </citation>
    <scope>NUCLEOTIDE SEQUENCE [LARGE SCALE GENOMIC DNA]</scope>
    <source>
        <strain evidence="3">Shaxun</strain>
        <tissue evidence="3">Muscle</tissue>
    </source>
</reference>
<name>A0A2G8LCC2_STIJA</name>
<gene>
    <name evidence="3" type="ORF">BSL78_05183</name>
</gene>
<feature type="compositionally biased region" description="Low complexity" evidence="1">
    <location>
        <begin position="18"/>
        <end position="28"/>
    </location>
</feature>
<dbReference type="Pfam" id="PF01476">
    <property type="entry name" value="LysM"/>
    <property type="match status" value="1"/>
</dbReference>
<comment type="caution">
    <text evidence="3">The sequence shown here is derived from an EMBL/GenBank/DDBJ whole genome shotgun (WGS) entry which is preliminary data.</text>
</comment>
<dbReference type="PANTHER" id="PTHR20932">
    <property type="entry name" value="LYSM AND PUTATIVE PEPTIDOGLYCAN-BINDING DOMAIN-CONTAINING PROTEIN"/>
    <property type="match status" value="1"/>
</dbReference>
<feature type="compositionally biased region" description="Basic and acidic residues" evidence="1">
    <location>
        <begin position="126"/>
        <end position="140"/>
    </location>
</feature>
<accession>A0A2G8LCC2</accession>
<proteinExistence type="predicted"/>
<feature type="region of interest" description="Disordered" evidence="1">
    <location>
        <begin position="98"/>
        <end position="140"/>
    </location>
</feature>
<dbReference type="InterPro" id="IPR045030">
    <property type="entry name" value="LYSM1-4"/>
</dbReference>
<dbReference type="InterPro" id="IPR036779">
    <property type="entry name" value="LysM_dom_sf"/>
</dbReference>
<dbReference type="InterPro" id="IPR018392">
    <property type="entry name" value="LysM"/>
</dbReference>
<sequence length="243" mass="27256">MTSVNKGGETTRLGLGGSRKSYGRSYGSTQRSVKETFIPHNVTSTDTLQGIALKYGITVQALKRVNKLYTNDSIFLRTVLYIPVGEQPLPASVLENTVSSAHGSPLNRPSPKTVNGDNDKEEEERKEEPEDKKESDPLDFLNKIDKQIKLRRDELKKVEMESRLSEVEDDMSKFSSPQMSQKDTRPSHISPTLGQKESYQLGSEVDVHPSPEVNRYKEPREGSTSPILGGRKRPIITERSWPV</sequence>
<feature type="compositionally biased region" description="Polar residues" evidence="1">
    <location>
        <begin position="173"/>
        <end position="201"/>
    </location>
</feature>
<feature type="compositionally biased region" description="Basic and acidic residues" evidence="1">
    <location>
        <begin position="205"/>
        <end position="221"/>
    </location>
</feature>
<dbReference type="OrthoDB" id="2107166at2759"/>
<evidence type="ECO:0000313" key="4">
    <source>
        <dbReference type="Proteomes" id="UP000230750"/>
    </source>
</evidence>
<feature type="compositionally biased region" description="Basic and acidic residues" evidence="1">
    <location>
        <begin position="155"/>
        <end position="172"/>
    </location>
</feature>
<dbReference type="CDD" id="cd00118">
    <property type="entry name" value="LysM"/>
    <property type="match status" value="1"/>
</dbReference>
<dbReference type="PANTHER" id="PTHR20932:SF8">
    <property type="entry name" value="LD22649P"/>
    <property type="match status" value="1"/>
</dbReference>
<dbReference type="Proteomes" id="UP000230750">
    <property type="component" value="Unassembled WGS sequence"/>
</dbReference>
<dbReference type="Gene3D" id="3.10.350.10">
    <property type="entry name" value="LysM domain"/>
    <property type="match status" value="1"/>
</dbReference>
<dbReference type="EMBL" id="MRZV01000129">
    <property type="protein sequence ID" value="PIK57902.1"/>
    <property type="molecule type" value="Genomic_DNA"/>
</dbReference>
<evidence type="ECO:0000313" key="3">
    <source>
        <dbReference type="EMBL" id="PIK57902.1"/>
    </source>
</evidence>
<feature type="region of interest" description="Disordered" evidence="1">
    <location>
        <begin position="1"/>
        <end position="30"/>
    </location>
</feature>
<dbReference type="PROSITE" id="PS51782">
    <property type="entry name" value="LYSM"/>
    <property type="match status" value="1"/>
</dbReference>
<dbReference type="AlphaFoldDB" id="A0A2G8LCC2"/>
<dbReference type="SUPFAM" id="SSF54106">
    <property type="entry name" value="LysM domain"/>
    <property type="match status" value="1"/>
</dbReference>
<dbReference type="SMART" id="SM00257">
    <property type="entry name" value="LysM"/>
    <property type="match status" value="1"/>
</dbReference>
<protein>
    <submittedName>
        <fullName evidence="3">Putative lysM and putative peptidoglycan-binding domain-containing protein 1 isoform X1</fullName>
    </submittedName>
</protein>
<feature type="region of interest" description="Disordered" evidence="1">
    <location>
        <begin position="155"/>
        <end position="243"/>
    </location>
</feature>